<dbReference type="Proteomes" id="UP000297299">
    <property type="component" value="Unassembled WGS sequence"/>
</dbReference>
<organism evidence="2 3">
    <name type="scientific">Botryotinia calthae</name>
    <dbReference type="NCBI Taxonomy" id="38488"/>
    <lineage>
        <taxon>Eukaryota</taxon>
        <taxon>Fungi</taxon>
        <taxon>Dikarya</taxon>
        <taxon>Ascomycota</taxon>
        <taxon>Pezizomycotina</taxon>
        <taxon>Leotiomycetes</taxon>
        <taxon>Helotiales</taxon>
        <taxon>Sclerotiniaceae</taxon>
        <taxon>Botryotinia</taxon>
    </lineage>
</organism>
<feature type="compositionally biased region" description="Basic and acidic residues" evidence="1">
    <location>
        <begin position="62"/>
        <end position="94"/>
    </location>
</feature>
<accession>A0A4Y8CUH8</accession>
<proteinExistence type="predicted"/>
<reference evidence="2 3" key="1">
    <citation type="submission" date="2017-11" db="EMBL/GenBank/DDBJ databases">
        <title>Comparative genomics of Botrytis spp.</title>
        <authorList>
            <person name="Valero-Jimenez C.A."/>
            <person name="Tapia P."/>
            <person name="Veloso J."/>
            <person name="Silva-Moreno E."/>
            <person name="Staats M."/>
            <person name="Valdes J.H."/>
            <person name="Van Kan J.A.L."/>
        </authorList>
    </citation>
    <scope>NUCLEOTIDE SEQUENCE [LARGE SCALE GENOMIC DNA]</scope>
    <source>
        <strain evidence="2 3">MUCL2830</strain>
    </source>
</reference>
<comment type="caution">
    <text evidence="2">The sequence shown here is derived from an EMBL/GenBank/DDBJ whole genome shotgun (WGS) entry which is preliminary data.</text>
</comment>
<feature type="region of interest" description="Disordered" evidence="1">
    <location>
        <begin position="50"/>
        <end position="100"/>
    </location>
</feature>
<keyword evidence="3" id="KW-1185">Reference proteome</keyword>
<dbReference type="OrthoDB" id="2157103at2759"/>
<dbReference type="EMBL" id="PHWZ01000296">
    <property type="protein sequence ID" value="TEY48243.1"/>
    <property type="molecule type" value="Genomic_DNA"/>
</dbReference>
<feature type="region of interest" description="Disordered" evidence="1">
    <location>
        <begin position="112"/>
        <end position="134"/>
    </location>
</feature>
<gene>
    <name evidence="2" type="ORF">BOTCAL_0297g00010</name>
</gene>
<dbReference type="AlphaFoldDB" id="A0A4Y8CUH8"/>
<sequence length="144" mass="15974">MLGRKIINSSITISRSAIFLPKNLMHARLPTRGTLASSFMSREYHDDVISKSSPKMTVEDETAVKDAEGPNIERPRSNEVAEKKIEGSTKEKTEKKRKTIAEMDEELRAKMEGREGAAGVSYEGGKPVTEGFGRGVKSNMFRVI</sequence>
<evidence type="ECO:0000256" key="1">
    <source>
        <dbReference type="SAM" id="MobiDB-lite"/>
    </source>
</evidence>
<name>A0A4Y8CUH8_9HELO</name>
<evidence type="ECO:0000313" key="2">
    <source>
        <dbReference type="EMBL" id="TEY48243.1"/>
    </source>
</evidence>
<protein>
    <submittedName>
        <fullName evidence="2">Uncharacterized protein</fullName>
    </submittedName>
</protein>
<evidence type="ECO:0000313" key="3">
    <source>
        <dbReference type="Proteomes" id="UP000297299"/>
    </source>
</evidence>